<proteinExistence type="inferred from homology"/>
<dbReference type="GO" id="GO:0032955">
    <property type="term" value="P:regulation of division septum assembly"/>
    <property type="evidence" value="ECO:0007669"/>
    <property type="project" value="InterPro"/>
</dbReference>
<evidence type="ECO:0000313" key="6">
    <source>
        <dbReference type="Proteomes" id="UP000019140"/>
    </source>
</evidence>
<dbReference type="AlphaFoldDB" id="W4MGJ0"/>
<comment type="function">
    <text evidence="3">Prevents the cell division inhibition by proteins MinC and MinD at internal division sites while permitting inhibition at polar sites. This ensures cell division at the proper site by restricting the formation of a division septum at the midpoint of the long axis of the cell.</text>
</comment>
<gene>
    <name evidence="5" type="ORF">ETSY2_03285</name>
</gene>
<protein>
    <recommendedName>
        <fullName evidence="2">Cell division topological specificity factor</fullName>
    </recommendedName>
</protein>
<evidence type="ECO:0000256" key="1">
    <source>
        <dbReference type="ARBA" id="ARBA00008168"/>
    </source>
</evidence>
<dbReference type="GO" id="GO:0051301">
    <property type="term" value="P:cell division"/>
    <property type="evidence" value="ECO:0007669"/>
    <property type="project" value="InterPro"/>
</dbReference>
<comment type="caution">
    <text evidence="5">The sequence shown here is derived from an EMBL/GenBank/DDBJ whole genome shotgun (WGS) entry which is preliminary data.</text>
</comment>
<dbReference type="InterPro" id="IPR036707">
    <property type="entry name" value="MinE_sf"/>
</dbReference>
<feature type="region of interest" description="Disordered" evidence="4">
    <location>
        <begin position="87"/>
        <end position="107"/>
    </location>
</feature>
<dbReference type="SUPFAM" id="SSF55229">
    <property type="entry name" value="Cell division protein MinE topological specificity domain"/>
    <property type="match status" value="1"/>
</dbReference>
<sequence length="107" mass="12158">MGIWSKFIGQLQSSPKIQYTEVSASAAKERLKVALTYDRNGLEQGAVESLREEIVRLMADHLDVQSEDVEVNIDESTGPNRLVASIALRPQRRPRQQPQQRWINRTG</sequence>
<dbReference type="Pfam" id="PF03776">
    <property type="entry name" value="MinE"/>
    <property type="match status" value="1"/>
</dbReference>
<evidence type="ECO:0000313" key="5">
    <source>
        <dbReference type="EMBL" id="ETX08797.1"/>
    </source>
</evidence>
<dbReference type="InterPro" id="IPR005527">
    <property type="entry name" value="MinE"/>
</dbReference>
<evidence type="ECO:0000256" key="2">
    <source>
        <dbReference type="ARBA" id="ARBA00020112"/>
    </source>
</evidence>
<name>W4MGJ0_9BACT</name>
<accession>W4MGJ0</accession>
<evidence type="ECO:0000256" key="4">
    <source>
        <dbReference type="SAM" id="MobiDB-lite"/>
    </source>
</evidence>
<evidence type="ECO:0000256" key="3">
    <source>
        <dbReference type="ARBA" id="ARBA00025265"/>
    </source>
</evidence>
<dbReference type="Proteomes" id="UP000019140">
    <property type="component" value="Unassembled WGS sequence"/>
</dbReference>
<reference evidence="5 6" key="1">
    <citation type="journal article" date="2014" name="Nature">
        <title>An environmental bacterial taxon with a large and distinct metabolic repertoire.</title>
        <authorList>
            <person name="Wilson M.C."/>
            <person name="Mori T."/>
            <person name="Ruckert C."/>
            <person name="Uria A.R."/>
            <person name="Helf M.J."/>
            <person name="Takada K."/>
            <person name="Gernert C."/>
            <person name="Steffens U.A."/>
            <person name="Heycke N."/>
            <person name="Schmitt S."/>
            <person name="Rinke C."/>
            <person name="Helfrich E.J."/>
            <person name="Brachmann A.O."/>
            <person name="Gurgui C."/>
            <person name="Wakimoto T."/>
            <person name="Kracht M."/>
            <person name="Crusemann M."/>
            <person name="Hentschel U."/>
            <person name="Abe I."/>
            <person name="Matsunaga S."/>
            <person name="Kalinowski J."/>
            <person name="Takeyama H."/>
            <person name="Piel J."/>
        </authorList>
    </citation>
    <scope>NUCLEOTIDE SEQUENCE [LARGE SCALE GENOMIC DNA]</scope>
    <source>
        <strain evidence="6">TSY2</strain>
    </source>
</reference>
<comment type="similarity">
    <text evidence="1">Belongs to the MinE family.</text>
</comment>
<dbReference type="Gene3D" id="3.30.1070.10">
    <property type="entry name" value="Cell division topological specificity factor MinE"/>
    <property type="match status" value="1"/>
</dbReference>
<dbReference type="EMBL" id="AZHX01000131">
    <property type="protein sequence ID" value="ETX08797.1"/>
    <property type="molecule type" value="Genomic_DNA"/>
</dbReference>
<organism evidence="5 6">
    <name type="scientific">Candidatus Entotheonella gemina</name>
    <dbReference type="NCBI Taxonomy" id="1429439"/>
    <lineage>
        <taxon>Bacteria</taxon>
        <taxon>Pseudomonadati</taxon>
        <taxon>Nitrospinota/Tectimicrobiota group</taxon>
        <taxon>Candidatus Tectimicrobiota</taxon>
        <taxon>Candidatus Entotheonellia</taxon>
        <taxon>Candidatus Entotheonellales</taxon>
        <taxon>Candidatus Entotheonellaceae</taxon>
        <taxon>Candidatus Entotheonella</taxon>
    </lineage>
</organism>
<dbReference type="HOGENOM" id="CLU_2244995_0_0_7"/>
<keyword evidence="6" id="KW-1185">Reference proteome</keyword>